<keyword evidence="5" id="KW-0808">Transferase</keyword>
<dbReference type="InterPro" id="IPR045190">
    <property type="entry name" value="MCCB/AccD1-like"/>
</dbReference>
<dbReference type="GO" id="GO:0006552">
    <property type="term" value="P:L-leucine catabolic process"/>
    <property type="evidence" value="ECO:0007669"/>
    <property type="project" value="TreeGrafter"/>
</dbReference>
<evidence type="ECO:0000256" key="2">
    <source>
        <dbReference type="ARBA" id="ARBA00046317"/>
    </source>
</evidence>
<proteinExistence type="inferred from homology"/>
<comment type="similarity">
    <text evidence="1">Belongs to the AccD/PCCB family.</text>
</comment>
<feature type="domain" description="CoA carboxyltransferase N-terminal" evidence="3">
    <location>
        <begin position="7"/>
        <end position="268"/>
    </location>
</feature>
<dbReference type="Gene3D" id="3.90.226.10">
    <property type="entry name" value="2-enoyl-CoA Hydratase, Chain A, domain 1"/>
    <property type="match status" value="2"/>
</dbReference>
<dbReference type="InterPro" id="IPR011762">
    <property type="entry name" value="COA_CT_N"/>
</dbReference>
<dbReference type="InterPro" id="IPR029045">
    <property type="entry name" value="ClpP/crotonase-like_dom_sf"/>
</dbReference>
<evidence type="ECO:0000259" key="3">
    <source>
        <dbReference type="PROSITE" id="PS50980"/>
    </source>
</evidence>
<sequence>MVAMVAMTELVEDLRERLALVRQGGSESARDKHTARGKLLVRDRVDRLLDPGSPFLELSPLAATGMYGAPGQDNAVPAAGIVTGIGRVEGREVVVVANDATVKGGTYYPLTVKKHLRAQTIASDNHLPCIYLVDSGGAFLPMQDDVFPDREHFGRIFFNQANLSGRGIPQIASVMGSCTAGGAYVPAMSDESVIVKNQGTIFLGGPPLVKAATGEVVTAEDLGGGDVHARTSGVVDHLADDDAHALRIVRSIVATLPTEAHGRPPVAVEEPHEAPESLYDVVPTDTRTPYDVREVIRRIVDGSRMHEFKKLYGETLVTCFAKIHGYDVGIIANNGILFSESALKGAHFIELCNQRGIPLVFLQNITGFMVGREYENRGIARDGAKLVTAVACSVVPKFTVVIGGSFGAGNYGMCGRAYDPRFLWMWPNARISVMGGEQAASVLATVRSDLEDEQQVEAFKAPIREQYETQGSPYYSTARLWDDGVIDPVDTRRVLGMGLAVAAHAPVPAPTYGIFRM</sequence>
<dbReference type="EC" id="6.4.1.4" evidence="5"/>
<comment type="pathway">
    <text evidence="2">Amino-acid degradation; L-leucine degradation.</text>
</comment>
<dbReference type="GO" id="GO:0004485">
    <property type="term" value="F:methylcrotonoyl-CoA carboxylase activity"/>
    <property type="evidence" value="ECO:0007669"/>
    <property type="project" value="UniProtKB-EC"/>
</dbReference>
<dbReference type="GO" id="GO:1905202">
    <property type="term" value="C:methylcrotonoyl-CoA carboxylase complex"/>
    <property type="evidence" value="ECO:0007669"/>
    <property type="project" value="TreeGrafter"/>
</dbReference>
<name>A0A6J4MXG1_9ACTN</name>
<keyword evidence="5" id="KW-0436">Ligase</keyword>
<feature type="domain" description="CoA carboxyltransferase C-terminal" evidence="4">
    <location>
        <begin position="267"/>
        <end position="507"/>
    </location>
</feature>
<dbReference type="FunFam" id="3.90.226.10:FF:000007">
    <property type="entry name" value="Methylcrotonoyl-CoA carboxylase subunit beta"/>
    <property type="match status" value="1"/>
</dbReference>
<evidence type="ECO:0000259" key="4">
    <source>
        <dbReference type="PROSITE" id="PS50989"/>
    </source>
</evidence>
<dbReference type="PANTHER" id="PTHR22855:SF13">
    <property type="entry name" value="METHYLCROTONOYL-COA CARBOXYLASE BETA CHAIN, MITOCHONDRIAL"/>
    <property type="match status" value="1"/>
</dbReference>
<gene>
    <name evidence="5" type="ORF">AVDCRST_MAG60-143</name>
</gene>
<reference evidence="5" key="1">
    <citation type="submission" date="2020-02" db="EMBL/GenBank/DDBJ databases">
        <authorList>
            <person name="Meier V. D."/>
        </authorList>
    </citation>
    <scope>NUCLEOTIDE SEQUENCE</scope>
    <source>
        <strain evidence="5">AVDCRST_MAG60</strain>
    </source>
</reference>
<dbReference type="InterPro" id="IPR011763">
    <property type="entry name" value="COA_CT_C"/>
</dbReference>
<dbReference type="InterPro" id="IPR034733">
    <property type="entry name" value="AcCoA_carboxyl_beta"/>
</dbReference>
<evidence type="ECO:0000256" key="1">
    <source>
        <dbReference type="ARBA" id="ARBA00006102"/>
    </source>
</evidence>
<dbReference type="PROSITE" id="PS50989">
    <property type="entry name" value="COA_CT_CTER"/>
    <property type="match status" value="1"/>
</dbReference>
<dbReference type="SUPFAM" id="SSF52096">
    <property type="entry name" value="ClpP/crotonase"/>
    <property type="match status" value="2"/>
</dbReference>
<organism evidence="5">
    <name type="scientific">uncultured Nocardioides sp</name>
    <dbReference type="NCBI Taxonomy" id="198441"/>
    <lineage>
        <taxon>Bacteria</taxon>
        <taxon>Bacillati</taxon>
        <taxon>Actinomycetota</taxon>
        <taxon>Actinomycetes</taxon>
        <taxon>Propionibacteriales</taxon>
        <taxon>Nocardioidaceae</taxon>
        <taxon>Nocardioides</taxon>
        <taxon>environmental samples</taxon>
    </lineage>
</organism>
<evidence type="ECO:0000313" key="5">
    <source>
        <dbReference type="EMBL" id="CAA9371782.1"/>
    </source>
</evidence>
<dbReference type="AlphaFoldDB" id="A0A6J4MXG1"/>
<accession>A0A6J4MXG1</accession>
<dbReference type="GO" id="GO:0016740">
    <property type="term" value="F:transferase activity"/>
    <property type="evidence" value="ECO:0007669"/>
    <property type="project" value="UniProtKB-KW"/>
</dbReference>
<dbReference type="PROSITE" id="PS50980">
    <property type="entry name" value="COA_CT_NTER"/>
    <property type="match status" value="1"/>
</dbReference>
<dbReference type="PANTHER" id="PTHR22855">
    <property type="entry name" value="ACETYL, PROPIONYL, PYRUVATE, AND GLUTACONYL CARBOXYLASE-RELATED"/>
    <property type="match status" value="1"/>
</dbReference>
<dbReference type="Pfam" id="PF01039">
    <property type="entry name" value="Carboxyl_trans"/>
    <property type="match status" value="1"/>
</dbReference>
<protein>
    <submittedName>
        <fullName evidence="5">Methylcrotonyl-CoA carboxylase carboxyl transferase subunit</fullName>
        <ecNumber evidence="5">6.4.1.4</ecNumber>
    </submittedName>
</protein>
<dbReference type="EMBL" id="CADCUN010000016">
    <property type="protein sequence ID" value="CAA9371782.1"/>
    <property type="molecule type" value="Genomic_DNA"/>
</dbReference>
<dbReference type="FunFam" id="3.90.226.10:FF:000004">
    <property type="entry name" value="Methylcrotonoyl-CoA carboxylase beta chain"/>
    <property type="match status" value="1"/>
</dbReference>